<dbReference type="RefSeq" id="WP_053404413.1">
    <property type="nucleotide sequence ID" value="NZ_BQKE01000001.1"/>
</dbReference>
<feature type="transmembrane region" description="Helical" evidence="1">
    <location>
        <begin position="40"/>
        <end position="57"/>
    </location>
</feature>
<gene>
    <name evidence="3" type="ORF">PEDI_10650</name>
</gene>
<dbReference type="SUPFAM" id="SSF103481">
    <property type="entry name" value="Multidrug resistance efflux transporter EmrE"/>
    <property type="match status" value="1"/>
</dbReference>
<evidence type="ECO:0000256" key="1">
    <source>
        <dbReference type="SAM" id="Phobius"/>
    </source>
</evidence>
<comment type="caution">
    <text evidence="3">The sequence shown here is derived from an EMBL/GenBank/DDBJ whole genome shotgun (WGS) entry which is preliminary data.</text>
</comment>
<dbReference type="AlphaFoldDB" id="A0AAN4VX29"/>
<organism evidence="3 4">
    <name type="scientific">Persicobacter diffluens</name>
    <dbReference type="NCBI Taxonomy" id="981"/>
    <lineage>
        <taxon>Bacteria</taxon>
        <taxon>Pseudomonadati</taxon>
        <taxon>Bacteroidota</taxon>
        <taxon>Cytophagia</taxon>
        <taxon>Cytophagales</taxon>
        <taxon>Persicobacteraceae</taxon>
        <taxon>Persicobacter</taxon>
    </lineage>
</organism>
<keyword evidence="1" id="KW-1133">Transmembrane helix</keyword>
<feature type="transmembrane region" description="Helical" evidence="1">
    <location>
        <begin position="247"/>
        <end position="268"/>
    </location>
</feature>
<proteinExistence type="predicted"/>
<keyword evidence="4" id="KW-1185">Reference proteome</keyword>
<dbReference type="InterPro" id="IPR000620">
    <property type="entry name" value="EamA_dom"/>
</dbReference>
<feature type="transmembrane region" description="Helical" evidence="1">
    <location>
        <begin position="93"/>
        <end position="118"/>
    </location>
</feature>
<dbReference type="EMBL" id="BQKE01000001">
    <property type="protein sequence ID" value="GJM60513.1"/>
    <property type="molecule type" value="Genomic_DNA"/>
</dbReference>
<evidence type="ECO:0000259" key="2">
    <source>
        <dbReference type="Pfam" id="PF00892"/>
    </source>
</evidence>
<protein>
    <recommendedName>
        <fullName evidence="2">EamA domain-containing protein</fullName>
    </recommendedName>
</protein>
<dbReference type="Proteomes" id="UP001310022">
    <property type="component" value="Unassembled WGS sequence"/>
</dbReference>
<feature type="domain" description="EamA" evidence="2">
    <location>
        <begin position="158"/>
        <end position="265"/>
    </location>
</feature>
<sequence length="305" mass="33651">MGKNNNKKGILFACTTAALWGFLALAIKFATQYIPPSSIIWVRFSIAFLILGMFLGFRQPAQLKILLRPPFLLIMAALCLSFNYLGYAMGIDIISPAGAQVIIQMGPMLLAVGGVFFFKEQLSNVQLLGFGVVSIGFFLFYRHQITALFVGQEETFLLGALWVVGAAITWAVYALFQKQLVRTYPPQQLNLFLYGLPTLLYIPVVEFNSLIALDGFGWLLMLFLGLNTLVAYGCLSEALKYTEANKVSVIITLNPVITFAVLALMQFYELQWLNVPKMDLSTAYSGLVILLGVAMVVGSPKKKSA</sequence>
<dbReference type="GO" id="GO:0016020">
    <property type="term" value="C:membrane"/>
    <property type="evidence" value="ECO:0007669"/>
    <property type="project" value="InterPro"/>
</dbReference>
<evidence type="ECO:0000313" key="3">
    <source>
        <dbReference type="EMBL" id="GJM60513.1"/>
    </source>
</evidence>
<feature type="transmembrane region" description="Helical" evidence="1">
    <location>
        <begin position="155"/>
        <end position="176"/>
    </location>
</feature>
<keyword evidence="1" id="KW-0812">Transmembrane</keyword>
<feature type="transmembrane region" description="Helical" evidence="1">
    <location>
        <begin position="188"/>
        <end position="204"/>
    </location>
</feature>
<dbReference type="PANTHER" id="PTHR22911">
    <property type="entry name" value="ACYL-MALONYL CONDENSING ENZYME-RELATED"/>
    <property type="match status" value="1"/>
</dbReference>
<dbReference type="InterPro" id="IPR037185">
    <property type="entry name" value="EmrE-like"/>
</dbReference>
<feature type="transmembrane region" description="Helical" evidence="1">
    <location>
        <begin position="280"/>
        <end position="298"/>
    </location>
</feature>
<dbReference type="PANTHER" id="PTHR22911:SF134">
    <property type="entry name" value="DMT FAMILY TRANSPORTER"/>
    <property type="match status" value="1"/>
</dbReference>
<feature type="transmembrane region" description="Helical" evidence="1">
    <location>
        <begin position="69"/>
        <end position="87"/>
    </location>
</feature>
<feature type="domain" description="EamA" evidence="2">
    <location>
        <begin position="8"/>
        <end position="141"/>
    </location>
</feature>
<keyword evidence="1" id="KW-0472">Membrane</keyword>
<accession>A0AAN4VX29</accession>
<evidence type="ECO:0000313" key="4">
    <source>
        <dbReference type="Proteomes" id="UP001310022"/>
    </source>
</evidence>
<feature type="transmembrane region" description="Helical" evidence="1">
    <location>
        <begin position="216"/>
        <end position="235"/>
    </location>
</feature>
<reference evidence="3 4" key="1">
    <citation type="submission" date="2021-12" db="EMBL/GenBank/DDBJ databases">
        <title>Genome sequencing of bacteria with rrn-lacking chromosome and rrn-plasmid.</title>
        <authorList>
            <person name="Anda M."/>
            <person name="Iwasaki W."/>
        </authorList>
    </citation>
    <scope>NUCLEOTIDE SEQUENCE [LARGE SCALE GENOMIC DNA]</scope>
    <source>
        <strain evidence="3 4">NBRC 15940</strain>
    </source>
</reference>
<feature type="transmembrane region" description="Helical" evidence="1">
    <location>
        <begin position="125"/>
        <end position="143"/>
    </location>
</feature>
<name>A0AAN4VX29_9BACT</name>
<dbReference type="Pfam" id="PF00892">
    <property type="entry name" value="EamA"/>
    <property type="match status" value="2"/>
</dbReference>